<organism evidence="1 2">
    <name type="scientific">Daphnia sinensis</name>
    <dbReference type="NCBI Taxonomy" id="1820382"/>
    <lineage>
        <taxon>Eukaryota</taxon>
        <taxon>Metazoa</taxon>
        <taxon>Ecdysozoa</taxon>
        <taxon>Arthropoda</taxon>
        <taxon>Crustacea</taxon>
        <taxon>Branchiopoda</taxon>
        <taxon>Diplostraca</taxon>
        <taxon>Cladocera</taxon>
        <taxon>Anomopoda</taxon>
        <taxon>Daphniidae</taxon>
        <taxon>Daphnia</taxon>
        <taxon>Daphnia similis group</taxon>
    </lineage>
</organism>
<evidence type="ECO:0000313" key="2">
    <source>
        <dbReference type="Proteomes" id="UP000820818"/>
    </source>
</evidence>
<proteinExistence type="predicted"/>
<accession>A0AAD5KY58</accession>
<name>A0AAD5KY58_9CRUS</name>
<dbReference type="Proteomes" id="UP000820818">
    <property type="component" value="Linkage Group LG2"/>
</dbReference>
<reference evidence="1 2" key="1">
    <citation type="submission" date="2022-05" db="EMBL/GenBank/DDBJ databases">
        <title>A multi-omics perspective on studying reproductive biology in Daphnia sinensis.</title>
        <authorList>
            <person name="Jia J."/>
        </authorList>
    </citation>
    <scope>NUCLEOTIDE SEQUENCE [LARGE SCALE GENOMIC DNA]</scope>
    <source>
        <strain evidence="1 2">WSL</strain>
    </source>
</reference>
<protein>
    <submittedName>
        <fullName evidence="1">Uncharacterized protein</fullName>
    </submittedName>
</protein>
<sequence length="83" mass="9336">MLLGYCYVQAIAEYVPLTKATVFESVHLDSECVGSILFNLVKKRKTTALLTILRHNPDYTSNFTIVEQCSLCVTKSSSNIYQL</sequence>
<comment type="caution">
    <text evidence="1">The sequence shown here is derived from an EMBL/GenBank/DDBJ whole genome shotgun (WGS) entry which is preliminary data.</text>
</comment>
<dbReference type="AlphaFoldDB" id="A0AAD5KY58"/>
<evidence type="ECO:0000313" key="1">
    <source>
        <dbReference type="EMBL" id="KAI9562821.1"/>
    </source>
</evidence>
<dbReference type="EMBL" id="WJBH02000002">
    <property type="protein sequence ID" value="KAI9562821.1"/>
    <property type="molecule type" value="Genomic_DNA"/>
</dbReference>
<gene>
    <name evidence="1" type="ORF">GHT06_010276</name>
</gene>
<keyword evidence="2" id="KW-1185">Reference proteome</keyword>